<name>A0ABN8ZIS1_RANTA</name>
<feature type="region of interest" description="Disordered" evidence="1">
    <location>
        <begin position="104"/>
        <end position="125"/>
    </location>
</feature>
<dbReference type="Proteomes" id="UP001176941">
    <property type="component" value="Chromosome 33"/>
</dbReference>
<dbReference type="EMBL" id="OX459969">
    <property type="protein sequence ID" value="CAI9173390.1"/>
    <property type="molecule type" value="Genomic_DNA"/>
</dbReference>
<protein>
    <submittedName>
        <fullName evidence="2">Uncharacterized protein</fullName>
    </submittedName>
</protein>
<gene>
    <name evidence="2" type="ORF">MRATA1EN1_LOCUS22352</name>
</gene>
<feature type="region of interest" description="Disordered" evidence="1">
    <location>
        <begin position="23"/>
        <end position="90"/>
    </location>
</feature>
<evidence type="ECO:0000313" key="3">
    <source>
        <dbReference type="Proteomes" id="UP001176941"/>
    </source>
</evidence>
<evidence type="ECO:0000256" key="1">
    <source>
        <dbReference type="SAM" id="MobiDB-lite"/>
    </source>
</evidence>
<evidence type="ECO:0000313" key="2">
    <source>
        <dbReference type="EMBL" id="CAI9173390.1"/>
    </source>
</evidence>
<proteinExistence type="predicted"/>
<sequence>MKGRLLSHLVRLRSGQIRVAQLCPDSASQAHGGPPPPALPTGWASPPHEQRRQECAPAARVEGEGRGSGQGLPVAKSESEPRARSVFRKRSQGRLSAWLRLLTLPPQSLASPPKEGAPRLHWSSS</sequence>
<reference evidence="2" key="1">
    <citation type="submission" date="2023-04" db="EMBL/GenBank/DDBJ databases">
        <authorList>
            <consortium name="ELIXIR-Norway"/>
        </authorList>
    </citation>
    <scope>NUCLEOTIDE SEQUENCE [LARGE SCALE GENOMIC DNA]</scope>
</reference>
<accession>A0ABN8ZIS1</accession>
<keyword evidence="3" id="KW-1185">Reference proteome</keyword>
<organism evidence="2 3">
    <name type="scientific">Rangifer tarandus platyrhynchus</name>
    <name type="common">Svalbard reindeer</name>
    <dbReference type="NCBI Taxonomy" id="3082113"/>
    <lineage>
        <taxon>Eukaryota</taxon>
        <taxon>Metazoa</taxon>
        <taxon>Chordata</taxon>
        <taxon>Craniata</taxon>
        <taxon>Vertebrata</taxon>
        <taxon>Euteleostomi</taxon>
        <taxon>Mammalia</taxon>
        <taxon>Eutheria</taxon>
        <taxon>Laurasiatheria</taxon>
        <taxon>Artiodactyla</taxon>
        <taxon>Ruminantia</taxon>
        <taxon>Pecora</taxon>
        <taxon>Cervidae</taxon>
        <taxon>Odocoileinae</taxon>
        <taxon>Rangifer</taxon>
    </lineage>
</organism>